<dbReference type="OrthoDB" id="4436466at2759"/>
<name>A0A8E2EPK1_9PEZI</name>
<evidence type="ECO:0000313" key="2">
    <source>
        <dbReference type="EMBL" id="OCL02421.1"/>
    </source>
</evidence>
<evidence type="ECO:0000313" key="3">
    <source>
        <dbReference type="Proteomes" id="UP000250140"/>
    </source>
</evidence>
<protein>
    <submittedName>
        <fullName evidence="2">Uncharacterized protein</fullName>
    </submittedName>
</protein>
<keyword evidence="1" id="KW-0812">Transmembrane</keyword>
<feature type="transmembrane region" description="Helical" evidence="1">
    <location>
        <begin position="12"/>
        <end position="32"/>
    </location>
</feature>
<organism evidence="2 3">
    <name type="scientific">Glonium stellatum</name>
    <dbReference type="NCBI Taxonomy" id="574774"/>
    <lineage>
        <taxon>Eukaryota</taxon>
        <taxon>Fungi</taxon>
        <taxon>Dikarya</taxon>
        <taxon>Ascomycota</taxon>
        <taxon>Pezizomycotina</taxon>
        <taxon>Dothideomycetes</taxon>
        <taxon>Pleosporomycetidae</taxon>
        <taxon>Gloniales</taxon>
        <taxon>Gloniaceae</taxon>
        <taxon>Glonium</taxon>
    </lineage>
</organism>
<dbReference type="Proteomes" id="UP000250140">
    <property type="component" value="Unassembled WGS sequence"/>
</dbReference>
<gene>
    <name evidence="2" type="ORF">AOQ84DRAFT_183756</name>
</gene>
<accession>A0A8E2EPK1</accession>
<evidence type="ECO:0000256" key="1">
    <source>
        <dbReference type="SAM" id="Phobius"/>
    </source>
</evidence>
<keyword evidence="1" id="KW-1133">Transmembrane helix</keyword>
<dbReference type="EMBL" id="KV750961">
    <property type="protein sequence ID" value="OCL02421.1"/>
    <property type="molecule type" value="Genomic_DNA"/>
</dbReference>
<dbReference type="AlphaFoldDB" id="A0A8E2EPK1"/>
<proteinExistence type="predicted"/>
<keyword evidence="3" id="KW-1185">Reference proteome</keyword>
<keyword evidence="1" id="KW-0472">Membrane</keyword>
<reference evidence="2 3" key="1">
    <citation type="journal article" date="2016" name="Nat. Commun.">
        <title>Ectomycorrhizal ecology is imprinted in the genome of the dominant symbiotic fungus Cenococcum geophilum.</title>
        <authorList>
            <consortium name="DOE Joint Genome Institute"/>
            <person name="Peter M."/>
            <person name="Kohler A."/>
            <person name="Ohm R.A."/>
            <person name="Kuo A."/>
            <person name="Krutzmann J."/>
            <person name="Morin E."/>
            <person name="Arend M."/>
            <person name="Barry K.W."/>
            <person name="Binder M."/>
            <person name="Choi C."/>
            <person name="Clum A."/>
            <person name="Copeland A."/>
            <person name="Grisel N."/>
            <person name="Haridas S."/>
            <person name="Kipfer T."/>
            <person name="LaButti K."/>
            <person name="Lindquist E."/>
            <person name="Lipzen A."/>
            <person name="Maire R."/>
            <person name="Meier B."/>
            <person name="Mihaltcheva S."/>
            <person name="Molinier V."/>
            <person name="Murat C."/>
            <person name="Poggeler S."/>
            <person name="Quandt C.A."/>
            <person name="Sperisen C."/>
            <person name="Tritt A."/>
            <person name="Tisserant E."/>
            <person name="Crous P.W."/>
            <person name="Henrissat B."/>
            <person name="Nehls U."/>
            <person name="Egli S."/>
            <person name="Spatafora J.W."/>
            <person name="Grigoriev I.V."/>
            <person name="Martin F.M."/>
        </authorList>
    </citation>
    <scope>NUCLEOTIDE SEQUENCE [LARGE SCALE GENOMIC DNA]</scope>
    <source>
        <strain evidence="2 3">CBS 207.34</strain>
    </source>
</reference>
<sequence length="229" mass="25833">MAPQSKLIKFTAGFVGGTIAEVAIAATGWSWYTKDTRFIPFTTSSPDFNSPIARKLNPNSNPPICIDHAVRTVPLSKLKTTDQESLTREFCRGIWSGPGFAVQRRYLTHKYRALEGREDHLWEKQELASSDYEVGTKIADHFEVLERTPEKVTVRCGDSPLNKDPRPADGLFSIEVSKDQDTATFHLKSIFINTAPEGANAAPLPFNFQFAHREYTKLWMETSVRKLLK</sequence>